<evidence type="ECO:0000313" key="3">
    <source>
        <dbReference type="Proteomes" id="UP001187415"/>
    </source>
</evidence>
<evidence type="ECO:0000313" key="2">
    <source>
        <dbReference type="EMBL" id="KAK2857145.1"/>
    </source>
</evidence>
<feature type="compositionally biased region" description="Basic and acidic residues" evidence="1">
    <location>
        <begin position="43"/>
        <end position="55"/>
    </location>
</feature>
<feature type="compositionally biased region" description="Polar residues" evidence="1">
    <location>
        <begin position="24"/>
        <end position="40"/>
    </location>
</feature>
<feature type="compositionally biased region" description="Basic and acidic residues" evidence="1">
    <location>
        <begin position="64"/>
        <end position="80"/>
    </location>
</feature>
<gene>
    <name evidence="2" type="ORF">Q5P01_005880</name>
</gene>
<accession>A0AA88NQ32</accession>
<dbReference type="AlphaFoldDB" id="A0AA88NQ32"/>
<evidence type="ECO:0000256" key="1">
    <source>
        <dbReference type="SAM" id="MobiDB-lite"/>
    </source>
</evidence>
<comment type="caution">
    <text evidence="2">The sequence shown here is derived from an EMBL/GenBank/DDBJ whole genome shotgun (WGS) entry which is preliminary data.</text>
</comment>
<organism evidence="2 3">
    <name type="scientific">Channa striata</name>
    <name type="common">Snakehead murrel</name>
    <name type="synonym">Ophicephalus striatus</name>
    <dbReference type="NCBI Taxonomy" id="64152"/>
    <lineage>
        <taxon>Eukaryota</taxon>
        <taxon>Metazoa</taxon>
        <taxon>Chordata</taxon>
        <taxon>Craniata</taxon>
        <taxon>Vertebrata</taxon>
        <taxon>Euteleostomi</taxon>
        <taxon>Actinopterygii</taxon>
        <taxon>Neopterygii</taxon>
        <taxon>Teleostei</taxon>
        <taxon>Neoteleostei</taxon>
        <taxon>Acanthomorphata</taxon>
        <taxon>Anabantaria</taxon>
        <taxon>Anabantiformes</taxon>
        <taxon>Channoidei</taxon>
        <taxon>Channidae</taxon>
        <taxon>Channa</taxon>
    </lineage>
</organism>
<proteinExistence type="predicted"/>
<protein>
    <submittedName>
        <fullName evidence="2">Uncharacterized protein</fullName>
    </submittedName>
</protein>
<keyword evidence="3" id="KW-1185">Reference proteome</keyword>
<dbReference type="EMBL" id="JAUPFM010000003">
    <property type="protein sequence ID" value="KAK2857145.1"/>
    <property type="molecule type" value="Genomic_DNA"/>
</dbReference>
<reference evidence="2" key="1">
    <citation type="submission" date="2023-07" db="EMBL/GenBank/DDBJ databases">
        <title>Chromosome-level Genome Assembly of Striped Snakehead (Channa striata).</title>
        <authorList>
            <person name="Liu H."/>
        </authorList>
    </citation>
    <scope>NUCLEOTIDE SEQUENCE</scope>
    <source>
        <strain evidence="2">Gz</strain>
        <tissue evidence="2">Muscle</tissue>
    </source>
</reference>
<feature type="region of interest" description="Disordered" evidence="1">
    <location>
        <begin position="1"/>
        <end position="109"/>
    </location>
</feature>
<sequence>MSANEVLGRPRPSVYSEDSEAPGDQQSVFTTKAATESRASPEQIREPQRSGRVEVRSTNTPVSRYEKGRGLLDFKNKHFGQDVPSGKQITIRGDSPDHAAGAGLSSAAF</sequence>
<dbReference type="Proteomes" id="UP001187415">
    <property type="component" value="Unassembled WGS sequence"/>
</dbReference>
<name>A0AA88NQ32_CHASR</name>